<dbReference type="PANTHER" id="PTHR34595:SF7">
    <property type="entry name" value="SLL1039 PROTEIN"/>
    <property type="match status" value="1"/>
</dbReference>
<dbReference type="InterPro" id="IPR014746">
    <property type="entry name" value="Gln_synth/guanido_kin_cat_dom"/>
</dbReference>
<dbReference type="InterPro" id="IPR011793">
    <property type="entry name" value="YbdK"/>
</dbReference>
<dbReference type="SUPFAM" id="SSF55931">
    <property type="entry name" value="Glutamine synthetase/guanido kinase"/>
    <property type="match status" value="1"/>
</dbReference>
<feature type="domain" description="Circularly permuted ATP-grasp type 2" evidence="6">
    <location>
        <begin position="461"/>
        <end position="836"/>
    </location>
</feature>
<keyword evidence="1 5" id="KW-0436">Ligase</keyword>
<dbReference type="GO" id="GO:0042398">
    <property type="term" value="P:modified amino acid biosynthetic process"/>
    <property type="evidence" value="ECO:0007669"/>
    <property type="project" value="InterPro"/>
</dbReference>
<organism evidence="7 8">
    <name type="scientific">Candidatus Frankia alpina</name>
    <dbReference type="NCBI Taxonomy" id="2699483"/>
    <lineage>
        <taxon>Bacteria</taxon>
        <taxon>Bacillati</taxon>
        <taxon>Actinomycetota</taxon>
        <taxon>Actinomycetes</taxon>
        <taxon>Frankiales</taxon>
        <taxon>Frankiaceae</taxon>
        <taxon>Frankia</taxon>
    </lineage>
</organism>
<proteinExistence type="inferred from homology"/>
<name>A0A4S5ESK3_9ACTN</name>
<protein>
    <recommendedName>
        <fullName evidence="5">Putative glutamate--cysteine ligase 2</fullName>
        <ecNumber evidence="5">6.3.2.2</ecNumber>
    </recommendedName>
    <alternativeName>
        <fullName evidence="5">Gamma-glutamylcysteine synthetase 2</fullName>
        <shortName evidence="5">GCS 2</shortName>
        <shortName evidence="5">Gamma-GCS 2</shortName>
    </alternativeName>
</protein>
<keyword evidence="8" id="KW-1185">Reference proteome</keyword>
<dbReference type="HAMAP" id="MF_01609">
    <property type="entry name" value="Glu_cys_ligase_2"/>
    <property type="match status" value="1"/>
</dbReference>
<comment type="function">
    <text evidence="5">ATP-dependent carboxylate-amine ligase which exhibits weak glutamate--cysteine ligase activity.</text>
</comment>
<accession>A0A4S5ESK3</accession>
<dbReference type="GO" id="GO:0005524">
    <property type="term" value="F:ATP binding"/>
    <property type="evidence" value="ECO:0007669"/>
    <property type="project" value="UniProtKB-KW"/>
</dbReference>
<gene>
    <name evidence="7" type="ORF">E7Y31_06620</name>
</gene>
<evidence type="ECO:0000256" key="2">
    <source>
        <dbReference type="ARBA" id="ARBA00022741"/>
    </source>
</evidence>
<evidence type="ECO:0000256" key="4">
    <source>
        <dbReference type="ARBA" id="ARBA00048819"/>
    </source>
</evidence>
<evidence type="ECO:0000313" key="7">
    <source>
        <dbReference type="EMBL" id="THJ75243.1"/>
    </source>
</evidence>
<dbReference type="InterPro" id="IPR025841">
    <property type="entry name" value="CP_ATPgrasp_2"/>
</dbReference>
<evidence type="ECO:0000256" key="1">
    <source>
        <dbReference type="ARBA" id="ARBA00022598"/>
    </source>
</evidence>
<dbReference type="OrthoDB" id="9803842at2"/>
<dbReference type="EMBL" id="SSXH01000103">
    <property type="protein sequence ID" value="THJ75243.1"/>
    <property type="molecule type" value="Genomic_DNA"/>
</dbReference>
<dbReference type="Pfam" id="PF14403">
    <property type="entry name" value="CP_ATPgrasp_2"/>
    <property type="match status" value="1"/>
</dbReference>
<evidence type="ECO:0000256" key="3">
    <source>
        <dbReference type="ARBA" id="ARBA00022840"/>
    </source>
</evidence>
<evidence type="ECO:0000313" key="8">
    <source>
        <dbReference type="Proteomes" id="UP000305282"/>
    </source>
</evidence>
<dbReference type="Gene3D" id="3.30.1490.270">
    <property type="match status" value="1"/>
</dbReference>
<evidence type="ECO:0000259" key="6">
    <source>
        <dbReference type="Pfam" id="PF14403"/>
    </source>
</evidence>
<dbReference type="AlphaFoldDB" id="A0A4S5ESK3"/>
<dbReference type="InterPro" id="IPR051680">
    <property type="entry name" value="ATP-dep_Glu-Cys_Ligase-2"/>
</dbReference>
<keyword evidence="3 5" id="KW-0067">ATP-binding</keyword>
<comment type="similarity">
    <text evidence="5">Belongs to the glutamate--cysteine ligase type 2 family. YbdK subfamily.</text>
</comment>
<dbReference type="NCBIfam" id="NF010041">
    <property type="entry name" value="PRK13517.1-1"/>
    <property type="match status" value="1"/>
</dbReference>
<dbReference type="RefSeq" id="WP_136447401.1">
    <property type="nucleotide sequence ID" value="NZ_SSXH01000103.1"/>
</dbReference>
<dbReference type="InterPro" id="IPR006336">
    <property type="entry name" value="GCS2"/>
</dbReference>
<evidence type="ECO:0000256" key="5">
    <source>
        <dbReference type="HAMAP-Rule" id="MF_01609"/>
    </source>
</evidence>
<dbReference type="GO" id="GO:0004357">
    <property type="term" value="F:glutamate-cysteine ligase activity"/>
    <property type="evidence" value="ECO:0007669"/>
    <property type="project" value="UniProtKB-EC"/>
</dbReference>
<dbReference type="SUPFAM" id="SSF56059">
    <property type="entry name" value="Glutathione synthetase ATP-binding domain-like"/>
    <property type="match status" value="1"/>
</dbReference>
<dbReference type="Pfam" id="PF04107">
    <property type="entry name" value="GCS2"/>
    <property type="match status" value="1"/>
</dbReference>
<comment type="caution">
    <text evidence="7">The sequence shown here is derived from an EMBL/GenBank/DDBJ whole genome shotgun (WGS) entry which is preliminary data.</text>
</comment>
<dbReference type="Gene3D" id="3.40.50.11290">
    <property type="match status" value="1"/>
</dbReference>
<dbReference type="PANTHER" id="PTHR34595">
    <property type="entry name" value="BLR5612 PROTEIN"/>
    <property type="match status" value="1"/>
</dbReference>
<comment type="catalytic activity">
    <reaction evidence="4 5">
        <text>L-cysteine + L-glutamate + ATP = gamma-L-glutamyl-L-cysteine + ADP + phosphate + H(+)</text>
        <dbReference type="Rhea" id="RHEA:13285"/>
        <dbReference type="ChEBI" id="CHEBI:15378"/>
        <dbReference type="ChEBI" id="CHEBI:29985"/>
        <dbReference type="ChEBI" id="CHEBI:30616"/>
        <dbReference type="ChEBI" id="CHEBI:35235"/>
        <dbReference type="ChEBI" id="CHEBI:43474"/>
        <dbReference type="ChEBI" id="CHEBI:58173"/>
        <dbReference type="ChEBI" id="CHEBI:456216"/>
        <dbReference type="EC" id="6.3.2.2"/>
    </reaction>
</comment>
<dbReference type="NCBIfam" id="TIGR02050">
    <property type="entry name" value="gshA_cyan_rel"/>
    <property type="match status" value="1"/>
</dbReference>
<keyword evidence="2 5" id="KW-0547">Nucleotide-binding</keyword>
<dbReference type="Gene3D" id="3.30.590.20">
    <property type="match status" value="1"/>
</dbReference>
<dbReference type="EC" id="6.3.2.2" evidence="5"/>
<sequence>MSDARNVAVGVEEEFHILDLTTRQLVPRAEEILQQLDKDSFSPELLKSVVETNSQPTLDLLALRSNLLDLRRRLAEAAGELGLGPAASGTVPILDMDLLDVSRDDRYEQMTEDYQIVAREQLICGAQVHVDVADRDLAMAVVAWTAPWLPMLLALSASSPYWLGADSGYASMRTLVWQRWPTAGVAGSFKTAAEYDQLIADLIKSGVISDPGMVYFDVRPSAHLPTVELRICDACPDVDNVILIAGLFRALVCRAIEEIEAGGQAPPPRAELLRAATWRAARSGLEGDLVDILGACPVPARAMLRRLLEEVRPQLERYDDWELIDNLAEQATGRGSSALRQRRAFARRGLLTDVADLILAETRDVPPAGASLGAAPAVSAPDQIAPVLLERYQPTGYDEVVDEHGAVRPQYRAVMRTLERLGPDTLDQRVGAREAEQTDRGIVFRVNGDSASRPFPFDIVPRIVAAADWAVLGQGLGQRVRALEAFLHDVYGERAAVADGIVPPWVVNDAPGLRHGGRAPRRDAIRITTAGIDLVRGGDGGWLVLEDNLRVPSGIAYAVEGRRLAESVLPELGPPPGILHLGTVPALLHDALIAAAPPALDGDEPAVAVLTSGPADSAYFEHVMLAEEMGVPLVEPGALLVDDDVAYRVDDGRRRRVDILYRRIDEDELFSAPGADGAPLGPALLGAVRAGRVSLANALGNGIGDDKVVYAYVPRMVTYYLGEQPILDGVPTYVCGDPEQCEHVLANLDQLVVKPVDGFGGSGVVIGPHAEPYQLTAARERILADPRRWIGQEVVSLSTHPTWHDSHLEPCAVDLRVCVYAGVEPVVVPAALSRVALPGSLIVNSSQGGGSKDTWIPRR</sequence>
<reference evidence="7 8" key="1">
    <citation type="submission" date="2019-04" db="EMBL/GenBank/DDBJ databases">
        <title>Draft genome sequences for three unisolated Alnus-infective Frankia Sp+ strains, AgTrS, AiOr and AvVan, the first sequenced Frankia strains able to sporulate in-planta.</title>
        <authorList>
            <person name="Bethencourt L."/>
            <person name="Vautrin F."/>
            <person name="Taib N."/>
            <person name="Dubost A."/>
            <person name="Castro-Garcia L."/>
            <person name="Imbaud O."/>
            <person name="Abrouk D."/>
            <person name="Fournier P."/>
            <person name="Briolay J."/>
            <person name="Nguyen A."/>
            <person name="Normand P."/>
            <person name="Fernandez M.P."/>
            <person name="Brochier-Armanet C."/>
            <person name="Herrera-Belaroussi A."/>
        </authorList>
    </citation>
    <scope>NUCLEOTIDE SEQUENCE [LARGE SCALE GENOMIC DNA]</scope>
    <source>
        <strain evidence="7 8">AvVan</strain>
    </source>
</reference>
<dbReference type="Proteomes" id="UP000305282">
    <property type="component" value="Unassembled WGS sequence"/>
</dbReference>